<evidence type="ECO:0000313" key="5">
    <source>
        <dbReference type="EMBL" id="XBO38149.1"/>
    </source>
</evidence>
<dbReference type="Pfam" id="PF07729">
    <property type="entry name" value="FCD"/>
    <property type="match status" value="1"/>
</dbReference>
<dbReference type="InterPro" id="IPR008920">
    <property type="entry name" value="TF_FadR/GntR_C"/>
</dbReference>
<dbReference type="SMART" id="SM00895">
    <property type="entry name" value="FCD"/>
    <property type="match status" value="1"/>
</dbReference>
<dbReference type="AlphaFoldDB" id="A0AAU7JDD1"/>
<dbReference type="PROSITE" id="PS50949">
    <property type="entry name" value="HTH_GNTR"/>
    <property type="match status" value="1"/>
</dbReference>
<dbReference type="InterPro" id="IPR036388">
    <property type="entry name" value="WH-like_DNA-bd_sf"/>
</dbReference>
<organism evidence="5">
    <name type="scientific">Alsobacter sp. KACC 23698</name>
    <dbReference type="NCBI Taxonomy" id="3149229"/>
    <lineage>
        <taxon>Bacteria</taxon>
        <taxon>Pseudomonadati</taxon>
        <taxon>Pseudomonadota</taxon>
        <taxon>Alphaproteobacteria</taxon>
        <taxon>Hyphomicrobiales</taxon>
        <taxon>Alsobacteraceae</taxon>
        <taxon>Alsobacter</taxon>
    </lineage>
</organism>
<dbReference type="GO" id="GO:0003677">
    <property type="term" value="F:DNA binding"/>
    <property type="evidence" value="ECO:0007669"/>
    <property type="project" value="UniProtKB-KW"/>
</dbReference>
<accession>A0AAU7JDD1</accession>
<dbReference type="SMART" id="SM00345">
    <property type="entry name" value="HTH_GNTR"/>
    <property type="match status" value="1"/>
</dbReference>
<sequence>MSASSSPAAPARREAHDVADLIARDIQSGLFAAGAWLKQIDLEGRYGRNRLEIRRALDRLVQKRLVAHWPNRGYRVHEEDGERAAKIRDIRLILELAAVDGVIARAAEADVARLAALARNFDDLVLDGAVLEQYDANVAFHLELLRLNGNDELTALVTDLRGRISSAPASQWRTRRRVEQSSREHFAMVDAVAARDAERLRALIRAHILQTGFNLEPTSRAFAEASEAQ</sequence>
<protein>
    <submittedName>
        <fullName evidence="5">GntR family transcriptional regulator</fullName>
    </submittedName>
</protein>
<evidence type="ECO:0000256" key="2">
    <source>
        <dbReference type="ARBA" id="ARBA00023125"/>
    </source>
</evidence>
<keyword evidence="2" id="KW-0238">DNA-binding</keyword>
<dbReference type="InterPro" id="IPR000524">
    <property type="entry name" value="Tscrpt_reg_HTH_GntR"/>
</dbReference>
<name>A0AAU7JDD1_9HYPH</name>
<dbReference type="SUPFAM" id="SSF46785">
    <property type="entry name" value="Winged helix' DNA-binding domain"/>
    <property type="match status" value="1"/>
</dbReference>
<evidence type="ECO:0000259" key="4">
    <source>
        <dbReference type="PROSITE" id="PS50949"/>
    </source>
</evidence>
<dbReference type="RefSeq" id="WP_406854987.1">
    <property type="nucleotide sequence ID" value="NZ_CP157484.1"/>
</dbReference>
<evidence type="ECO:0000256" key="3">
    <source>
        <dbReference type="ARBA" id="ARBA00023163"/>
    </source>
</evidence>
<gene>
    <name evidence="5" type="ORF">ABEG18_20915</name>
</gene>
<dbReference type="Gene3D" id="1.10.10.10">
    <property type="entry name" value="Winged helix-like DNA-binding domain superfamily/Winged helix DNA-binding domain"/>
    <property type="match status" value="1"/>
</dbReference>
<dbReference type="Pfam" id="PF00392">
    <property type="entry name" value="GntR"/>
    <property type="match status" value="1"/>
</dbReference>
<reference evidence="5" key="1">
    <citation type="submission" date="2024-05" db="EMBL/GenBank/DDBJ databases">
        <authorList>
            <person name="Kim S."/>
            <person name="Heo J."/>
            <person name="Choi H."/>
            <person name="Choi Y."/>
            <person name="Kwon S.-W."/>
            <person name="Kim Y."/>
        </authorList>
    </citation>
    <scope>NUCLEOTIDE SEQUENCE</scope>
    <source>
        <strain evidence="5">KACC 23698</strain>
    </source>
</reference>
<dbReference type="EMBL" id="CP157484">
    <property type="protein sequence ID" value="XBO38149.1"/>
    <property type="molecule type" value="Genomic_DNA"/>
</dbReference>
<feature type="domain" description="HTH gntR-type" evidence="4">
    <location>
        <begin position="12"/>
        <end position="79"/>
    </location>
</feature>
<dbReference type="InterPro" id="IPR011711">
    <property type="entry name" value="GntR_C"/>
</dbReference>
<keyword evidence="3" id="KW-0804">Transcription</keyword>
<dbReference type="SUPFAM" id="SSF48008">
    <property type="entry name" value="GntR ligand-binding domain-like"/>
    <property type="match status" value="1"/>
</dbReference>
<proteinExistence type="predicted"/>
<dbReference type="PANTHER" id="PTHR43537">
    <property type="entry name" value="TRANSCRIPTIONAL REGULATOR, GNTR FAMILY"/>
    <property type="match status" value="1"/>
</dbReference>
<keyword evidence="1" id="KW-0805">Transcription regulation</keyword>
<dbReference type="GO" id="GO:0003700">
    <property type="term" value="F:DNA-binding transcription factor activity"/>
    <property type="evidence" value="ECO:0007669"/>
    <property type="project" value="InterPro"/>
</dbReference>
<evidence type="ECO:0000256" key="1">
    <source>
        <dbReference type="ARBA" id="ARBA00023015"/>
    </source>
</evidence>
<dbReference type="PANTHER" id="PTHR43537:SF49">
    <property type="entry name" value="TRANSCRIPTIONAL REGULATORY PROTEIN"/>
    <property type="match status" value="1"/>
</dbReference>
<dbReference type="InterPro" id="IPR036390">
    <property type="entry name" value="WH_DNA-bd_sf"/>
</dbReference>
<dbReference type="Gene3D" id="1.20.120.530">
    <property type="entry name" value="GntR ligand-binding domain-like"/>
    <property type="match status" value="1"/>
</dbReference>